<dbReference type="Gene3D" id="3.30.2400.30">
    <property type="match status" value="1"/>
</dbReference>
<evidence type="ECO:0000256" key="4">
    <source>
        <dbReference type="ARBA" id="ARBA00050023"/>
    </source>
</evidence>
<gene>
    <name evidence="5" type="ORF">AB0I48_19560</name>
</gene>
<dbReference type="PANTHER" id="PTHR37165">
    <property type="entry name" value="PEPTIDASE U56 FAMILY"/>
    <property type="match status" value="1"/>
</dbReference>
<evidence type="ECO:0000313" key="5">
    <source>
        <dbReference type="EMBL" id="MEV0709766.1"/>
    </source>
</evidence>
<evidence type="ECO:0000313" key="6">
    <source>
        <dbReference type="Proteomes" id="UP001551695"/>
    </source>
</evidence>
<dbReference type="Proteomes" id="UP001551695">
    <property type="component" value="Unassembled WGS sequence"/>
</dbReference>
<reference evidence="5 6" key="1">
    <citation type="submission" date="2024-06" db="EMBL/GenBank/DDBJ databases">
        <title>The Natural Products Discovery Center: Release of the First 8490 Sequenced Strains for Exploring Actinobacteria Biosynthetic Diversity.</title>
        <authorList>
            <person name="Kalkreuter E."/>
            <person name="Kautsar S.A."/>
            <person name="Yang D."/>
            <person name="Bader C.D."/>
            <person name="Teijaro C.N."/>
            <person name="Fluegel L."/>
            <person name="Davis C.M."/>
            <person name="Simpson J.R."/>
            <person name="Lauterbach L."/>
            <person name="Steele A.D."/>
            <person name="Gui C."/>
            <person name="Meng S."/>
            <person name="Li G."/>
            <person name="Viehrig K."/>
            <person name="Ye F."/>
            <person name="Su P."/>
            <person name="Kiefer A.F."/>
            <person name="Nichols A."/>
            <person name="Cepeda A.J."/>
            <person name="Yan W."/>
            <person name="Fan B."/>
            <person name="Jiang Y."/>
            <person name="Adhikari A."/>
            <person name="Zheng C.-J."/>
            <person name="Schuster L."/>
            <person name="Cowan T.M."/>
            <person name="Smanski M.J."/>
            <person name="Chevrette M.G."/>
            <person name="De Carvalho L.P.S."/>
            <person name="Shen B."/>
        </authorList>
    </citation>
    <scope>NUCLEOTIDE SEQUENCE [LARGE SCALE GENOMIC DNA]</scope>
    <source>
        <strain evidence="5 6">NPDC050403</strain>
    </source>
</reference>
<comment type="subcellular location">
    <subcellularLocation>
        <location evidence="1">Encapsulin nanocompartment</location>
    </subcellularLocation>
</comment>
<dbReference type="RefSeq" id="WP_109528739.1">
    <property type="nucleotide sequence ID" value="NZ_JBEXKW010000020.1"/>
</dbReference>
<protein>
    <recommendedName>
        <fullName evidence="4">Type 1 encapsulin shell protein</fullName>
    </recommendedName>
</protein>
<dbReference type="PANTHER" id="PTHR37165:SF1">
    <property type="entry name" value="TYPE 1 ENCAPSULIN SHELL PROTEIN"/>
    <property type="match status" value="1"/>
</dbReference>
<dbReference type="NCBIfam" id="NF041155">
    <property type="entry name" value="encap_f1"/>
    <property type="match status" value="1"/>
</dbReference>
<evidence type="ECO:0000256" key="2">
    <source>
        <dbReference type="ARBA" id="ARBA00033743"/>
    </source>
</evidence>
<keyword evidence="3" id="KW-1284">Encapsulin nanocompartment</keyword>
<comment type="similarity">
    <text evidence="2">Belongs to the encapsulin family. Family 1 subfamily.</text>
</comment>
<dbReference type="EMBL" id="JBFAKC010000008">
    <property type="protein sequence ID" value="MEV0709766.1"/>
    <property type="molecule type" value="Genomic_DNA"/>
</dbReference>
<dbReference type="Pfam" id="PF04454">
    <property type="entry name" value="Linocin_M18"/>
    <property type="match status" value="1"/>
</dbReference>
<evidence type="ECO:0000256" key="3">
    <source>
        <dbReference type="ARBA" id="ARBA00033787"/>
    </source>
</evidence>
<dbReference type="PIRSF" id="PIRSF019254">
    <property type="entry name" value="CFP29"/>
    <property type="match status" value="1"/>
</dbReference>
<proteinExistence type="inferred from homology"/>
<dbReference type="InterPro" id="IPR051429">
    <property type="entry name" value="Encapsulin_nc"/>
</dbReference>
<organism evidence="5 6">
    <name type="scientific">Nocardia aurea</name>
    <dbReference type="NCBI Taxonomy" id="2144174"/>
    <lineage>
        <taxon>Bacteria</taxon>
        <taxon>Bacillati</taxon>
        <taxon>Actinomycetota</taxon>
        <taxon>Actinomycetes</taxon>
        <taxon>Mycobacteriales</taxon>
        <taxon>Nocardiaceae</taxon>
        <taxon>Nocardia</taxon>
    </lineage>
</organism>
<name>A0ABV3FWH0_9NOCA</name>
<sequence length="266" mass="28603">MNNLHRELAPITEEAWSAIEEEATRTFKRHIAGRRVVDVSGPHGTDYSAVGLGRTTPIAAPDQGVQARQRVVAPLVELRVPFSLSREELDNVERGANDADLDAVKDAARKIAFAEDRAIFEGYAAAGITGIRASASNPAINVPDDPKLVPEAVTQALSALRLAGVDGPYSVLLSADLYTAVSETSDHGHPIRTHIERLIPEGEIIWAPAIDGAFVLTTRGGDFDLRIGQDVSIGYLAHNAETVDLYFQQSLQFLVYTAEAAVALQA</sequence>
<dbReference type="InterPro" id="IPR007544">
    <property type="entry name" value="ENCAP"/>
</dbReference>
<comment type="caution">
    <text evidence="5">The sequence shown here is derived from an EMBL/GenBank/DDBJ whole genome shotgun (WGS) entry which is preliminary data.</text>
</comment>
<evidence type="ECO:0000256" key="1">
    <source>
        <dbReference type="ARBA" id="ARBA00033738"/>
    </source>
</evidence>
<keyword evidence="6" id="KW-1185">Reference proteome</keyword>
<accession>A0ABV3FWH0</accession>
<dbReference type="Gene3D" id="3.30.2320.10">
    <property type="entry name" value="hypothetical protein PF0899 domain"/>
    <property type="match status" value="1"/>
</dbReference>